<dbReference type="SMART" id="SM00726">
    <property type="entry name" value="UIM"/>
    <property type="match status" value="3"/>
</dbReference>
<dbReference type="SUPFAM" id="SSF53335">
    <property type="entry name" value="S-adenosyl-L-methionine-dependent methyltransferases"/>
    <property type="match status" value="1"/>
</dbReference>
<dbReference type="InterPro" id="IPR029063">
    <property type="entry name" value="SAM-dependent_MTases_sf"/>
</dbReference>
<name>A0AA36HZ65_9DINO</name>
<dbReference type="EMBL" id="CAUJNA010000453">
    <property type="protein sequence ID" value="CAJ1377302.1"/>
    <property type="molecule type" value="Genomic_DNA"/>
</dbReference>
<feature type="region of interest" description="Disordered" evidence="1">
    <location>
        <begin position="370"/>
        <end position="395"/>
    </location>
</feature>
<protein>
    <recommendedName>
        <fullName evidence="3">Methyltransferase FkbM domain-containing protein</fullName>
    </recommendedName>
</protein>
<dbReference type="Pfam" id="PF05050">
    <property type="entry name" value="Methyltransf_21"/>
    <property type="match status" value="1"/>
</dbReference>
<keyword evidence="2" id="KW-0732">Signal</keyword>
<evidence type="ECO:0000256" key="2">
    <source>
        <dbReference type="SAM" id="SignalP"/>
    </source>
</evidence>
<organism evidence="4 5">
    <name type="scientific">Effrenium voratum</name>
    <dbReference type="NCBI Taxonomy" id="2562239"/>
    <lineage>
        <taxon>Eukaryota</taxon>
        <taxon>Sar</taxon>
        <taxon>Alveolata</taxon>
        <taxon>Dinophyceae</taxon>
        <taxon>Suessiales</taxon>
        <taxon>Symbiodiniaceae</taxon>
        <taxon>Effrenium</taxon>
    </lineage>
</organism>
<dbReference type="Proteomes" id="UP001178507">
    <property type="component" value="Unassembled WGS sequence"/>
</dbReference>
<evidence type="ECO:0000259" key="3">
    <source>
        <dbReference type="Pfam" id="PF05050"/>
    </source>
</evidence>
<keyword evidence="5" id="KW-1185">Reference proteome</keyword>
<evidence type="ECO:0000256" key="1">
    <source>
        <dbReference type="SAM" id="MobiDB-lite"/>
    </source>
</evidence>
<evidence type="ECO:0000313" key="5">
    <source>
        <dbReference type="Proteomes" id="UP001178507"/>
    </source>
</evidence>
<feature type="domain" description="Methyltransferase FkbM" evidence="3">
    <location>
        <begin position="60"/>
        <end position="212"/>
    </location>
</feature>
<dbReference type="Gene3D" id="3.40.50.150">
    <property type="entry name" value="Vaccinia Virus protein VP39"/>
    <property type="match status" value="1"/>
</dbReference>
<accession>A0AA36HZ65</accession>
<gene>
    <name evidence="4" type="ORF">EVOR1521_LOCUS6138</name>
</gene>
<dbReference type="AlphaFoldDB" id="A0AA36HZ65"/>
<feature type="signal peptide" evidence="2">
    <location>
        <begin position="1"/>
        <end position="19"/>
    </location>
</feature>
<dbReference type="InterPro" id="IPR006342">
    <property type="entry name" value="FkbM_mtfrase"/>
</dbReference>
<evidence type="ECO:0000313" key="4">
    <source>
        <dbReference type="EMBL" id="CAJ1377302.1"/>
    </source>
</evidence>
<sequence length="395" mass="42926">MFRALVLLVASCAATHLRAGSNASRSALRAGLRRPSCTCEANNPSWKRPTRSEPKCVFIDLGAADGNTFDSFLADDYGPVHNCPHGGDWEAILVEANPMFSKKLQALQSNLPGKVQSLASTAAYSCETTTSFSIDADAAHNYWASSLMENVGRRQVTVPTVNVNKLLAESVIPGDWVMLKVDIEGAEYDVMPCLAEFKDAELIDEIFLEEHWWFPDRTAEQNVTMILAKDKLRSRQVQTWLQKEKAPLDAFEPRPLIPGLVEAAEAKGGKTIGRAVEEVLAWLSEEAFTEAAASSLSELQAQEEQLLQQALAASAGEVSWSSEEDRLMAAALAASAEQAVEQCRNHVAEEEADLQAALLLSRQLAPEVVVSSDDEAGLEEQQSKRRKAGSGSPAI</sequence>
<comment type="caution">
    <text evidence="4">The sequence shown here is derived from an EMBL/GenBank/DDBJ whole genome shotgun (WGS) entry which is preliminary data.</text>
</comment>
<reference evidence="4" key="1">
    <citation type="submission" date="2023-08" db="EMBL/GenBank/DDBJ databases">
        <authorList>
            <person name="Chen Y."/>
            <person name="Shah S."/>
            <person name="Dougan E. K."/>
            <person name="Thang M."/>
            <person name="Chan C."/>
        </authorList>
    </citation>
    <scope>NUCLEOTIDE SEQUENCE</scope>
</reference>
<feature type="chain" id="PRO_5041205540" description="Methyltransferase FkbM domain-containing protein" evidence="2">
    <location>
        <begin position="20"/>
        <end position="395"/>
    </location>
</feature>
<proteinExistence type="predicted"/>
<dbReference type="InterPro" id="IPR003903">
    <property type="entry name" value="UIM_dom"/>
</dbReference>